<reference evidence="1" key="1">
    <citation type="submission" date="2023-08" db="EMBL/GenBank/DDBJ databases">
        <authorList>
            <person name="Alioto T."/>
            <person name="Alioto T."/>
            <person name="Gomez Garrido J."/>
        </authorList>
    </citation>
    <scope>NUCLEOTIDE SEQUENCE</scope>
</reference>
<feature type="non-terminal residue" evidence="1">
    <location>
        <position position="68"/>
    </location>
</feature>
<organism evidence="1 2">
    <name type="scientific">Xyrichtys novacula</name>
    <name type="common">Pearly razorfish</name>
    <name type="synonym">Hemipteronotus novacula</name>
    <dbReference type="NCBI Taxonomy" id="13765"/>
    <lineage>
        <taxon>Eukaryota</taxon>
        <taxon>Metazoa</taxon>
        <taxon>Chordata</taxon>
        <taxon>Craniata</taxon>
        <taxon>Vertebrata</taxon>
        <taxon>Euteleostomi</taxon>
        <taxon>Actinopterygii</taxon>
        <taxon>Neopterygii</taxon>
        <taxon>Teleostei</taxon>
        <taxon>Neoteleostei</taxon>
        <taxon>Acanthomorphata</taxon>
        <taxon>Eupercaria</taxon>
        <taxon>Labriformes</taxon>
        <taxon>Labridae</taxon>
        <taxon>Xyrichtys</taxon>
    </lineage>
</organism>
<protein>
    <submittedName>
        <fullName evidence="1">Kinesin-like protein KIF13A</fullName>
    </submittedName>
</protein>
<proteinExistence type="predicted"/>
<feature type="non-terminal residue" evidence="1">
    <location>
        <position position="1"/>
    </location>
</feature>
<evidence type="ECO:0000313" key="1">
    <source>
        <dbReference type="EMBL" id="CAJ1055014.1"/>
    </source>
</evidence>
<name>A0AAV1F2L1_XYRNO</name>
<accession>A0AAV1F2L1</accession>
<sequence length="68" mass="7255">SSPSELTICLEEIKAWMGHNFLQLNSSKTEAILVGTPHQIQSSTITSITFSGSHIPLSSAVTNLGVIM</sequence>
<dbReference type="Proteomes" id="UP001178508">
    <property type="component" value="Chromosome 4"/>
</dbReference>
<gene>
    <name evidence="1" type="ORF">XNOV1_A029998</name>
</gene>
<dbReference type="AlphaFoldDB" id="A0AAV1F2L1"/>
<keyword evidence="2" id="KW-1185">Reference proteome</keyword>
<evidence type="ECO:0000313" key="2">
    <source>
        <dbReference type="Proteomes" id="UP001178508"/>
    </source>
</evidence>
<dbReference type="EMBL" id="OY660867">
    <property type="protein sequence ID" value="CAJ1055014.1"/>
    <property type="molecule type" value="Genomic_DNA"/>
</dbReference>